<organism evidence="2 3">
    <name type="scientific">Fulvivirga imtechensis AK7</name>
    <dbReference type="NCBI Taxonomy" id="1237149"/>
    <lineage>
        <taxon>Bacteria</taxon>
        <taxon>Pseudomonadati</taxon>
        <taxon>Bacteroidota</taxon>
        <taxon>Cytophagia</taxon>
        <taxon>Cytophagales</taxon>
        <taxon>Fulvivirgaceae</taxon>
        <taxon>Fulvivirga</taxon>
    </lineage>
</organism>
<dbReference type="Proteomes" id="UP000011135">
    <property type="component" value="Unassembled WGS sequence"/>
</dbReference>
<comment type="caution">
    <text evidence="2">The sequence shown here is derived from an EMBL/GenBank/DDBJ whole genome shotgun (WGS) entry which is preliminary data.</text>
</comment>
<sequence>MAGKNQSTRIKVIDKCLRSGRKYTYEELAEACRLQAGIESVSERTINEDIRVMRNGETGLLKALIQKENSYFFYVEKGFSVFQSPIKDQETYILMNALDILNQFPEFKQSVKLKEVVDKVKNLLGISENIRNDIIQFERVDYPAASQWINRLYPHLQQKQPLYLKYQPFNAPEPFDLKIVPLLLKEYNSRWFLIAYDLDKSEVQNYPLDRIIDIEEYYLDISDISISFDQKNHFKQMVGVSVSSEGPKVIKFQVSDKRKKYIETKKIHSSQELVDAKNNTYQLYVHINLELIARLLSFGEDLKVISPPELIMELSDKISKMHENYLRRSN</sequence>
<dbReference type="PROSITE" id="PS52050">
    <property type="entry name" value="WYL"/>
    <property type="match status" value="1"/>
</dbReference>
<dbReference type="STRING" id="1237149.C900_04151"/>
<name>L8K041_9BACT</name>
<dbReference type="OrthoDB" id="43316at2"/>
<dbReference type="AlphaFoldDB" id="L8K041"/>
<dbReference type="PANTHER" id="PTHR34580:SF9">
    <property type="entry name" value="SLL5097 PROTEIN"/>
    <property type="match status" value="1"/>
</dbReference>
<feature type="domain" description="WYL" evidence="1">
    <location>
        <begin position="155"/>
        <end position="215"/>
    </location>
</feature>
<evidence type="ECO:0000313" key="2">
    <source>
        <dbReference type="EMBL" id="ELR73299.1"/>
    </source>
</evidence>
<dbReference type="PANTHER" id="PTHR34580">
    <property type="match status" value="1"/>
</dbReference>
<protein>
    <submittedName>
        <fullName evidence="2">Putative transcriptional regulator</fullName>
    </submittedName>
</protein>
<dbReference type="InterPro" id="IPR051534">
    <property type="entry name" value="CBASS_pafABC_assoc_protein"/>
</dbReference>
<keyword evidence="3" id="KW-1185">Reference proteome</keyword>
<reference evidence="2 3" key="1">
    <citation type="submission" date="2012-12" db="EMBL/GenBank/DDBJ databases">
        <title>Genome assembly of Fulvivirga imtechensis AK7.</title>
        <authorList>
            <person name="Nupur N."/>
            <person name="Khatri I."/>
            <person name="Kumar R."/>
            <person name="Subramanian S."/>
            <person name="Pinnaka A."/>
        </authorList>
    </citation>
    <scope>NUCLEOTIDE SEQUENCE [LARGE SCALE GENOMIC DNA]</scope>
    <source>
        <strain evidence="2 3">AK7</strain>
    </source>
</reference>
<proteinExistence type="predicted"/>
<dbReference type="InterPro" id="IPR026881">
    <property type="entry name" value="WYL_dom"/>
</dbReference>
<dbReference type="Pfam" id="PF13280">
    <property type="entry name" value="WYL"/>
    <property type="match status" value="1"/>
</dbReference>
<accession>L8K041</accession>
<dbReference type="EMBL" id="AMZN01000006">
    <property type="protein sequence ID" value="ELR73299.1"/>
    <property type="molecule type" value="Genomic_DNA"/>
</dbReference>
<dbReference type="RefSeq" id="WP_009577879.1">
    <property type="nucleotide sequence ID" value="NZ_AMZN01000006.1"/>
</dbReference>
<dbReference type="eggNOG" id="COG2378">
    <property type="taxonomic scope" value="Bacteria"/>
</dbReference>
<evidence type="ECO:0000259" key="1">
    <source>
        <dbReference type="Pfam" id="PF13280"/>
    </source>
</evidence>
<gene>
    <name evidence="2" type="ORF">C900_04151</name>
</gene>
<evidence type="ECO:0000313" key="3">
    <source>
        <dbReference type="Proteomes" id="UP000011135"/>
    </source>
</evidence>